<dbReference type="Gene3D" id="3.40.50.150">
    <property type="entry name" value="Vaccinia Virus protein VP39"/>
    <property type="match status" value="1"/>
</dbReference>
<dbReference type="InterPro" id="IPR029063">
    <property type="entry name" value="SAM-dependent_MTases_sf"/>
</dbReference>
<evidence type="ECO:0000256" key="6">
    <source>
        <dbReference type="SAM" id="Phobius"/>
    </source>
</evidence>
<evidence type="ECO:0000256" key="3">
    <source>
        <dbReference type="ARBA" id="ARBA00022603"/>
    </source>
</evidence>
<dbReference type="GO" id="GO:0005829">
    <property type="term" value="C:cytosol"/>
    <property type="evidence" value="ECO:0007669"/>
    <property type="project" value="TreeGrafter"/>
</dbReference>
<evidence type="ECO:0000256" key="1">
    <source>
        <dbReference type="ARBA" id="ARBA00022490"/>
    </source>
</evidence>
<evidence type="ECO:0000256" key="5">
    <source>
        <dbReference type="ARBA" id="ARBA00022691"/>
    </source>
</evidence>
<dbReference type="Pfam" id="PF02527">
    <property type="entry name" value="GidB"/>
    <property type="match status" value="1"/>
</dbReference>
<evidence type="ECO:0000256" key="2">
    <source>
        <dbReference type="ARBA" id="ARBA00022552"/>
    </source>
</evidence>
<keyword evidence="1" id="KW-0963">Cytoplasm</keyword>
<dbReference type="FunFam" id="3.40.50.150:FF:000041">
    <property type="entry name" value="Ribosomal RNA small subunit methyltransferase G"/>
    <property type="match status" value="1"/>
</dbReference>
<keyword evidence="2" id="KW-0698">rRNA processing</keyword>
<organism evidence="7 8">
    <name type="scientific">Psophocarpus tetragonolobus</name>
    <name type="common">Winged bean</name>
    <name type="synonym">Dolichos tetragonolobus</name>
    <dbReference type="NCBI Taxonomy" id="3891"/>
    <lineage>
        <taxon>Eukaryota</taxon>
        <taxon>Viridiplantae</taxon>
        <taxon>Streptophyta</taxon>
        <taxon>Embryophyta</taxon>
        <taxon>Tracheophyta</taxon>
        <taxon>Spermatophyta</taxon>
        <taxon>Magnoliopsida</taxon>
        <taxon>eudicotyledons</taxon>
        <taxon>Gunneridae</taxon>
        <taxon>Pentapetalae</taxon>
        <taxon>rosids</taxon>
        <taxon>fabids</taxon>
        <taxon>Fabales</taxon>
        <taxon>Fabaceae</taxon>
        <taxon>Papilionoideae</taxon>
        <taxon>50 kb inversion clade</taxon>
        <taxon>NPAAA clade</taxon>
        <taxon>indigoferoid/millettioid clade</taxon>
        <taxon>Phaseoleae</taxon>
        <taxon>Psophocarpus</taxon>
    </lineage>
</organism>
<dbReference type="CDD" id="cd02440">
    <property type="entry name" value="AdoMet_MTases"/>
    <property type="match status" value="1"/>
</dbReference>
<evidence type="ECO:0000313" key="7">
    <source>
        <dbReference type="EMBL" id="KAK7389026.1"/>
    </source>
</evidence>
<keyword evidence="3" id="KW-0489">Methyltransferase</keyword>
<sequence>MLLSGNTQFSGWTFFKHLTTRKFKLTTTLCQPKALATLSHFGTLTSRQKDQIHLYVHTLLQWNKRMNLTAVREVNDVMERHVEDSLAIVPPLTACYRSHCGALCDKLSLVDVGTGAGLPGVVLAIARPEWDVTLMESMNKRCVFLEHVVGLIGSSNIQIVRGRAESLGQNPCFREQFDVALARAVAEMRILAEYCLPLVRVGGLFIAAKGHDPEDEIKKAESAIQKVGASLLQVCSVESQSPYGQRTAVIYSKDRPTPMKFPRNPGTPAKEPLAAVYSNITKWKLQAVIVFIFLSPHVMYSLAIAHLLYDWNQYANCLCTFILPKINFILINYNITKMICR</sequence>
<name>A0AAN9XED7_PSOTE</name>
<comment type="caution">
    <text evidence="7">The sequence shown here is derived from an EMBL/GenBank/DDBJ whole genome shotgun (WGS) entry which is preliminary data.</text>
</comment>
<evidence type="ECO:0008006" key="9">
    <source>
        <dbReference type="Google" id="ProtNLM"/>
    </source>
</evidence>
<gene>
    <name evidence="7" type="ORF">VNO78_23857</name>
</gene>
<dbReference type="EMBL" id="JAYMYS010000006">
    <property type="protein sequence ID" value="KAK7389026.1"/>
    <property type="molecule type" value="Genomic_DNA"/>
</dbReference>
<keyword evidence="4" id="KW-0808">Transferase</keyword>
<proteinExistence type="inferred from homology"/>
<reference evidence="7 8" key="1">
    <citation type="submission" date="2024-01" db="EMBL/GenBank/DDBJ databases">
        <title>The genomes of 5 underutilized Papilionoideae crops provide insights into root nodulation and disease resistanc.</title>
        <authorList>
            <person name="Jiang F."/>
        </authorList>
    </citation>
    <scope>NUCLEOTIDE SEQUENCE [LARGE SCALE GENOMIC DNA]</scope>
    <source>
        <strain evidence="7">DUOXIRENSHENG_FW03</strain>
        <tissue evidence="7">Leaves</tissue>
    </source>
</reference>
<dbReference type="SUPFAM" id="SSF53335">
    <property type="entry name" value="S-adenosyl-L-methionine-dependent methyltransferases"/>
    <property type="match status" value="1"/>
</dbReference>
<evidence type="ECO:0000256" key="4">
    <source>
        <dbReference type="ARBA" id="ARBA00022679"/>
    </source>
</evidence>
<keyword evidence="6" id="KW-0472">Membrane</keyword>
<feature type="transmembrane region" description="Helical" evidence="6">
    <location>
        <begin position="313"/>
        <end position="335"/>
    </location>
</feature>
<keyword evidence="6" id="KW-0812">Transmembrane</keyword>
<dbReference type="GO" id="GO:0070043">
    <property type="term" value="F:rRNA (guanine-N7-)-methyltransferase activity"/>
    <property type="evidence" value="ECO:0007669"/>
    <property type="project" value="TreeGrafter"/>
</dbReference>
<keyword evidence="8" id="KW-1185">Reference proteome</keyword>
<dbReference type="Proteomes" id="UP001386955">
    <property type="component" value="Unassembled WGS sequence"/>
</dbReference>
<accession>A0AAN9XED7</accession>
<dbReference type="HAMAP" id="MF_00074">
    <property type="entry name" value="16SrRNA_methyltr_G"/>
    <property type="match status" value="1"/>
</dbReference>
<protein>
    <recommendedName>
        <fullName evidence="9">Ribosomal RNA small subunit methyltransferase G</fullName>
    </recommendedName>
</protein>
<evidence type="ECO:0000313" key="8">
    <source>
        <dbReference type="Proteomes" id="UP001386955"/>
    </source>
</evidence>
<dbReference type="NCBIfam" id="TIGR00138">
    <property type="entry name" value="rsmG_gidB"/>
    <property type="match status" value="1"/>
</dbReference>
<dbReference type="PANTHER" id="PTHR31760">
    <property type="entry name" value="S-ADENOSYL-L-METHIONINE-DEPENDENT METHYLTRANSFERASES SUPERFAMILY PROTEIN"/>
    <property type="match status" value="1"/>
</dbReference>
<keyword evidence="6" id="KW-1133">Transmembrane helix</keyword>
<dbReference type="InterPro" id="IPR003682">
    <property type="entry name" value="rRNA_ssu_MeTfrase_G"/>
</dbReference>
<dbReference type="AlphaFoldDB" id="A0AAN9XED7"/>
<feature type="transmembrane region" description="Helical" evidence="6">
    <location>
        <begin position="287"/>
        <end position="307"/>
    </location>
</feature>
<keyword evidence="5" id="KW-0949">S-adenosyl-L-methionine</keyword>
<dbReference type="PANTHER" id="PTHR31760:SF0">
    <property type="entry name" value="S-ADENOSYL-L-METHIONINE-DEPENDENT METHYLTRANSFERASES SUPERFAMILY PROTEIN"/>
    <property type="match status" value="1"/>
</dbReference>